<protein>
    <submittedName>
        <fullName evidence="2">DUF4834 family protein</fullName>
    </submittedName>
</protein>
<reference evidence="2" key="2">
    <citation type="submission" date="2021-04" db="EMBL/GenBank/DDBJ databases">
        <authorList>
            <person name="Gilroy R."/>
        </authorList>
    </citation>
    <scope>NUCLEOTIDE SEQUENCE</scope>
    <source>
        <strain evidence="2">1719</strain>
    </source>
</reference>
<dbReference type="Proteomes" id="UP000824156">
    <property type="component" value="Unassembled WGS sequence"/>
</dbReference>
<proteinExistence type="predicted"/>
<dbReference type="Pfam" id="PF16118">
    <property type="entry name" value="DUF4834"/>
    <property type="match status" value="1"/>
</dbReference>
<reference evidence="2" key="1">
    <citation type="journal article" date="2021" name="PeerJ">
        <title>Extensive microbial diversity within the chicken gut microbiome revealed by metagenomics and culture.</title>
        <authorList>
            <person name="Gilroy R."/>
            <person name="Ravi A."/>
            <person name="Getino M."/>
            <person name="Pursley I."/>
            <person name="Horton D.L."/>
            <person name="Alikhan N.F."/>
            <person name="Baker D."/>
            <person name="Gharbi K."/>
            <person name="Hall N."/>
            <person name="Watson M."/>
            <person name="Adriaenssens E.M."/>
            <person name="Foster-Nyarko E."/>
            <person name="Jarju S."/>
            <person name="Secka A."/>
            <person name="Antonio M."/>
            <person name="Oren A."/>
            <person name="Chaudhuri R.R."/>
            <person name="La Ragione R."/>
            <person name="Hildebrand F."/>
            <person name="Pallen M.J."/>
        </authorList>
    </citation>
    <scope>NUCLEOTIDE SEQUENCE</scope>
    <source>
        <strain evidence="2">1719</strain>
    </source>
</reference>
<evidence type="ECO:0000313" key="3">
    <source>
        <dbReference type="Proteomes" id="UP000824156"/>
    </source>
</evidence>
<gene>
    <name evidence="2" type="ORF">H9853_03785</name>
</gene>
<accession>A0A9D1W991</accession>
<dbReference type="EMBL" id="DXEZ01000108">
    <property type="protein sequence ID" value="HIX54122.1"/>
    <property type="molecule type" value="Genomic_DNA"/>
</dbReference>
<evidence type="ECO:0000256" key="1">
    <source>
        <dbReference type="SAM" id="Phobius"/>
    </source>
</evidence>
<dbReference type="AlphaFoldDB" id="A0A9D1W991"/>
<evidence type="ECO:0000313" key="2">
    <source>
        <dbReference type="EMBL" id="HIX54122.1"/>
    </source>
</evidence>
<comment type="caution">
    <text evidence="2">The sequence shown here is derived from an EMBL/GenBank/DDBJ whole genome shotgun (WGS) entry which is preliminary data.</text>
</comment>
<dbReference type="InterPro" id="IPR032272">
    <property type="entry name" value="DUF4834"/>
</dbReference>
<organism evidence="2 3">
    <name type="scientific">Candidatus Sphingobacterium stercoripullorum</name>
    <dbReference type="NCBI Taxonomy" id="2838759"/>
    <lineage>
        <taxon>Bacteria</taxon>
        <taxon>Pseudomonadati</taxon>
        <taxon>Bacteroidota</taxon>
        <taxon>Sphingobacteriia</taxon>
        <taxon>Sphingobacteriales</taxon>
        <taxon>Sphingobacteriaceae</taxon>
        <taxon>Sphingobacterium</taxon>
    </lineage>
</organism>
<keyword evidence="1" id="KW-1133">Transmembrane helix</keyword>
<sequence>MAGLLKFLFFLIIGWYLFKYLMRLLAPFFLKKFTEKMMRKAQENPGGFSGRGFYYQSGNPFNNNSQQRYSAEDGEDVQIDYIPPKNEKSKKRAISKEAGEFIDFEEIN</sequence>
<feature type="transmembrane region" description="Helical" evidence="1">
    <location>
        <begin position="6"/>
        <end position="30"/>
    </location>
</feature>
<keyword evidence="1" id="KW-0812">Transmembrane</keyword>
<keyword evidence="1" id="KW-0472">Membrane</keyword>
<name>A0A9D1W991_9SPHI</name>